<dbReference type="InterPro" id="IPR036259">
    <property type="entry name" value="MFS_trans_sf"/>
</dbReference>
<sequence length="222" mass="24870">MDKVKQFKIYSLSKSTALVVAVLPLFLSEKLHLSQADIVLIGSYFLLLPLILEVPLGLLSDVYGSKRVIYIGLFFFLCGFLALFMNYAYFAYATYLLCITLAAACFSGAEDSLLFSVVPKHRTLFSVKSEVAAVTYSVTTVLIFLGGILYYVHPALPLIFQVLSLIFALFMFSKLTKGLDSFHINAHPSIFTVLCTSRKEVKKPLSLHSYFFKCSFSFCYFG</sequence>
<evidence type="ECO:0000256" key="2">
    <source>
        <dbReference type="ARBA" id="ARBA00022989"/>
    </source>
</evidence>
<dbReference type="Gene3D" id="1.20.1250.20">
    <property type="entry name" value="MFS general substrate transporter like domains"/>
    <property type="match status" value="1"/>
</dbReference>
<evidence type="ECO:0000313" key="5">
    <source>
        <dbReference type="EMBL" id="EJF82600.1"/>
    </source>
</evidence>
<feature type="transmembrane region" description="Helical" evidence="4">
    <location>
        <begin position="94"/>
        <end position="119"/>
    </location>
</feature>
<evidence type="ECO:0000256" key="1">
    <source>
        <dbReference type="ARBA" id="ARBA00022692"/>
    </source>
</evidence>
<feature type="transmembrane region" description="Helical" evidence="4">
    <location>
        <begin position="158"/>
        <end position="175"/>
    </location>
</feature>
<dbReference type="PANTHER" id="PTHR23530">
    <property type="entry name" value="TRANSPORT PROTEIN-RELATED"/>
    <property type="match status" value="1"/>
</dbReference>
<keyword evidence="6" id="KW-1185">Reference proteome</keyword>
<protein>
    <recommendedName>
        <fullName evidence="7">Major facilitator superfamily (MFS) profile domain-containing protein</fullName>
    </recommendedName>
</protein>
<reference evidence="5 6" key="1">
    <citation type="submission" date="2012-03" db="EMBL/GenBank/DDBJ databases">
        <title>The Genome Sequence of Bartonella elizabethae Re6043vi.</title>
        <authorList>
            <consortium name="The Broad Institute Genome Sequencing Platform"/>
            <consortium name="The Broad Institute Genome Sequencing Center for Infectious Disease"/>
            <person name="Feldgarden M."/>
            <person name="Kirby J."/>
            <person name="Kosoy M."/>
            <person name="Birtles R."/>
            <person name="Probert W.S."/>
            <person name="Chiaraviglio L."/>
            <person name="Young S.K."/>
            <person name="Zeng Q."/>
            <person name="Gargeya S."/>
            <person name="Fitzgerald M."/>
            <person name="Haas B."/>
            <person name="Abouelleil A."/>
            <person name="Alvarado L."/>
            <person name="Arachchi H.M."/>
            <person name="Berlin A."/>
            <person name="Chapman S.B."/>
            <person name="Gearin G."/>
            <person name="Goldberg J."/>
            <person name="Griggs A."/>
            <person name="Gujja S."/>
            <person name="Hansen M."/>
            <person name="Heiman D."/>
            <person name="Howarth C."/>
            <person name="Larimer J."/>
            <person name="Lui A."/>
            <person name="MacDonald P.J.P."/>
            <person name="McCowen C."/>
            <person name="Montmayeur A."/>
            <person name="Murphy C."/>
            <person name="Neiman D."/>
            <person name="Pearson M."/>
            <person name="Priest M."/>
            <person name="Roberts A."/>
            <person name="Saif S."/>
            <person name="Shea T."/>
            <person name="Sisk P."/>
            <person name="Stolte C."/>
            <person name="Sykes S."/>
            <person name="Wortman J."/>
            <person name="Nusbaum C."/>
            <person name="Birren B."/>
        </authorList>
    </citation>
    <scope>NUCLEOTIDE SEQUENCE [LARGE SCALE GENOMIC DNA]</scope>
    <source>
        <strain evidence="5 6">Re6043vi</strain>
    </source>
</reference>
<feature type="transmembrane region" description="Helical" evidence="4">
    <location>
        <begin position="38"/>
        <end position="56"/>
    </location>
</feature>
<accession>A0ABN0GJN8</accession>
<dbReference type="InterPro" id="IPR011701">
    <property type="entry name" value="MFS"/>
</dbReference>
<evidence type="ECO:0000256" key="3">
    <source>
        <dbReference type="ARBA" id="ARBA00023136"/>
    </source>
</evidence>
<dbReference type="SUPFAM" id="SSF103473">
    <property type="entry name" value="MFS general substrate transporter"/>
    <property type="match status" value="1"/>
</dbReference>
<feature type="transmembrane region" description="Helical" evidence="4">
    <location>
        <begin position="7"/>
        <end position="26"/>
    </location>
</feature>
<gene>
    <name evidence="5" type="ORF">MCU_01397</name>
</gene>
<dbReference type="Proteomes" id="UP000008942">
    <property type="component" value="Unassembled WGS sequence"/>
</dbReference>
<proteinExistence type="predicted"/>
<dbReference type="Pfam" id="PF07690">
    <property type="entry name" value="MFS_1"/>
    <property type="match status" value="1"/>
</dbReference>
<name>A0ABN0GJN8_BAREL</name>
<dbReference type="EMBL" id="AILW01000016">
    <property type="protein sequence ID" value="EJF82600.1"/>
    <property type="molecule type" value="Genomic_DNA"/>
</dbReference>
<organism evidence="5 6">
    <name type="scientific">Bartonella elizabethae Re6043vi</name>
    <dbReference type="NCBI Taxonomy" id="1094554"/>
    <lineage>
        <taxon>Bacteria</taxon>
        <taxon>Pseudomonadati</taxon>
        <taxon>Pseudomonadota</taxon>
        <taxon>Alphaproteobacteria</taxon>
        <taxon>Hyphomicrobiales</taxon>
        <taxon>Bartonellaceae</taxon>
        <taxon>Bartonella</taxon>
    </lineage>
</organism>
<dbReference type="RefSeq" id="WP_005774660.1">
    <property type="nucleotide sequence ID" value="NZ_JH725141.1"/>
</dbReference>
<feature type="transmembrane region" description="Helical" evidence="4">
    <location>
        <begin position="131"/>
        <end position="152"/>
    </location>
</feature>
<comment type="caution">
    <text evidence="5">The sequence shown here is derived from an EMBL/GenBank/DDBJ whole genome shotgun (WGS) entry which is preliminary data.</text>
</comment>
<keyword evidence="1 4" id="KW-0812">Transmembrane</keyword>
<evidence type="ECO:0000313" key="6">
    <source>
        <dbReference type="Proteomes" id="UP000008942"/>
    </source>
</evidence>
<dbReference type="PANTHER" id="PTHR23530:SF1">
    <property type="entry name" value="PERMEASE, MAJOR FACILITATOR SUPERFAMILY-RELATED"/>
    <property type="match status" value="1"/>
</dbReference>
<feature type="transmembrane region" description="Helical" evidence="4">
    <location>
        <begin position="68"/>
        <end position="88"/>
    </location>
</feature>
<keyword evidence="2 4" id="KW-1133">Transmembrane helix</keyword>
<dbReference type="InterPro" id="IPR053160">
    <property type="entry name" value="MFS_DHA3_Transporter"/>
</dbReference>
<evidence type="ECO:0008006" key="7">
    <source>
        <dbReference type="Google" id="ProtNLM"/>
    </source>
</evidence>
<keyword evidence="3 4" id="KW-0472">Membrane</keyword>
<evidence type="ECO:0000256" key="4">
    <source>
        <dbReference type="SAM" id="Phobius"/>
    </source>
</evidence>